<dbReference type="EMBL" id="GEDG01011126">
    <property type="protein sequence ID" value="JAP27476.1"/>
    <property type="molecule type" value="Transcribed_RNA"/>
</dbReference>
<accession>A0A0V0I4G5</accession>
<dbReference type="AlphaFoldDB" id="A0A0V0I4G5"/>
<name>A0A0V0I4G5_SOLCH</name>
<reference evidence="1" key="1">
    <citation type="submission" date="2015-12" db="EMBL/GenBank/DDBJ databases">
        <title>Gene expression during late stages of embryo sac development: a critical building block for successful pollen-pistil interactions.</title>
        <authorList>
            <person name="Liu Y."/>
            <person name="Joly V."/>
            <person name="Sabar M."/>
            <person name="Matton D.P."/>
        </authorList>
    </citation>
    <scope>NUCLEOTIDE SEQUENCE</scope>
</reference>
<sequence>MISVREEVKHNIWWQVKTGNSSFWFDNWTKQGALYFVEGDTVIEEELEVKDFVTAGNWDEIKLLTKLSPEMTDYILESIKPPITGNEIDQPWWMGNPQGSFTVKSAWQLMRQKKECRKDFEFLGVRDCHSR</sequence>
<proteinExistence type="predicted"/>
<protein>
    <submittedName>
        <fullName evidence="1">Putative ovule protein</fullName>
    </submittedName>
</protein>
<evidence type="ECO:0000313" key="1">
    <source>
        <dbReference type="EMBL" id="JAP27476.1"/>
    </source>
</evidence>
<organism evidence="1">
    <name type="scientific">Solanum chacoense</name>
    <name type="common">Chaco potato</name>
    <dbReference type="NCBI Taxonomy" id="4108"/>
    <lineage>
        <taxon>Eukaryota</taxon>
        <taxon>Viridiplantae</taxon>
        <taxon>Streptophyta</taxon>
        <taxon>Embryophyta</taxon>
        <taxon>Tracheophyta</taxon>
        <taxon>Spermatophyta</taxon>
        <taxon>Magnoliopsida</taxon>
        <taxon>eudicotyledons</taxon>
        <taxon>Gunneridae</taxon>
        <taxon>Pentapetalae</taxon>
        <taxon>asterids</taxon>
        <taxon>lamiids</taxon>
        <taxon>Solanales</taxon>
        <taxon>Solanaceae</taxon>
        <taxon>Solanoideae</taxon>
        <taxon>Solaneae</taxon>
        <taxon>Solanum</taxon>
    </lineage>
</organism>